<keyword evidence="8" id="KW-1185">Reference proteome</keyword>
<keyword evidence="1" id="KW-0678">Repressor</keyword>
<name>A0A0B6SAM8_BURPL</name>
<reference evidence="8" key="1">
    <citation type="submission" date="2011-03" db="EMBL/GenBank/DDBJ databases">
        <authorList>
            <person name="Voget S."/>
            <person name="Streit W.R."/>
            <person name="Jaeger K.E."/>
            <person name="Daniel R."/>
        </authorList>
    </citation>
    <scope>NUCLEOTIDE SEQUENCE [LARGE SCALE GENOMIC DNA]</scope>
    <source>
        <strain evidence="8">PG1</strain>
    </source>
</reference>
<evidence type="ECO:0000256" key="3">
    <source>
        <dbReference type="ARBA" id="ARBA00023125"/>
    </source>
</evidence>
<dbReference type="InterPro" id="IPR001647">
    <property type="entry name" value="HTH_TetR"/>
</dbReference>
<dbReference type="InterPro" id="IPR013572">
    <property type="entry name" value="Tscrpt_reg_MAATS_C"/>
</dbReference>
<organism evidence="7 8">
    <name type="scientific">Burkholderia plantarii</name>
    <dbReference type="NCBI Taxonomy" id="41899"/>
    <lineage>
        <taxon>Bacteria</taxon>
        <taxon>Pseudomonadati</taxon>
        <taxon>Pseudomonadota</taxon>
        <taxon>Betaproteobacteria</taxon>
        <taxon>Burkholderiales</taxon>
        <taxon>Burkholderiaceae</taxon>
        <taxon>Burkholderia</taxon>
    </lineage>
</organism>
<sequence length="207" mass="22898">MKRTQEQAMHTRARILDSAVQAFLRQGLSHTSLADIAGVAGVTRGAVYGHFRNKSALFEAMLEHAGLPVDPFLIAWHAPEPDPLERLRRALVRHLARVLSKGVARRIYSIVYSRCEVSEETREFWEKMHAGRRAAEQRIADALADARAQGQLAASADIAQLAAFTHASLMGFFIRSLAEQASIAPRQSAEHVVDLAFLLLRPVEPAD</sequence>
<dbReference type="Proteomes" id="UP000031838">
    <property type="component" value="Chromosome 2"/>
</dbReference>
<dbReference type="PANTHER" id="PTHR47506:SF1">
    <property type="entry name" value="HTH-TYPE TRANSCRIPTIONAL REGULATOR YJDC"/>
    <property type="match status" value="1"/>
</dbReference>
<evidence type="ECO:0000259" key="6">
    <source>
        <dbReference type="PROSITE" id="PS50977"/>
    </source>
</evidence>
<dbReference type="Pfam" id="PF08361">
    <property type="entry name" value="TetR_C_2"/>
    <property type="match status" value="1"/>
</dbReference>
<evidence type="ECO:0000256" key="4">
    <source>
        <dbReference type="ARBA" id="ARBA00023163"/>
    </source>
</evidence>
<evidence type="ECO:0000256" key="2">
    <source>
        <dbReference type="ARBA" id="ARBA00023015"/>
    </source>
</evidence>
<feature type="domain" description="HTH tetR-type" evidence="6">
    <location>
        <begin position="9"/>
        <end position="69"/>
    </location>
</feature>
<dbReference type="InterPro" id="IPR009057">
    <property type="entry name" value="Homeodomain-like_sf"/>
</dbReference>
<keyword evidence="2" id="KW-0805">Transcription regulation</keyword>
<feature type="DNA-binding region" description="H-T-H motif" evidence="5">
    <location>
        <begin position="32"/>
        <end position="51"/>
    </location>
</feature>
<dbReference type="SUPFAM" id="SSF46689">
    <property type="entry name" value="Homeodomain-like"/>
    <property type="match status" value="1"/>
</dbReference>
<evidence type="ECO:0000256" key="1">
    <source>
        <dbReference type="ARBA" id="ARBA00022491"/>
    </source>
</evidence>
<accession>A0A0B6SAM8</accession>
<evidence type="ECO:0000313" key="7">
    <source>
        <dbReference type="EMBL" id="AJK49301.1"/>
    </source>
</evidence>
<dbReference type="PROSITE" id="PS01081">
    <property type="entry name" value="HTH_TETR_1"/>
    <property type="match status" value="1"/>
</dbReference>
<dbReference type="PROSITE" id="PS50977">
    <property type="entry name" value="HTH_TETR_2"/>
    <property type="match status" value="1"/>
</dbReference>
<dbReference type="Gene3D" id="1.10.357.10">
    <property type="entry name" value="Tetracycline Repressor, domain 2"/>
    <property type="match status" value="1"/>
</dbReference>
<keyword evidence="3 5" id="KW-0238">DNA-binding</keyword>
<evidence type="ECO:0000256" key="5">
    <source>
        <dbReference type="PROSITE-ProRule" id="PRU00335"/>
    </source>
</evidence>
<proteinExistence type="predicted"/>
<dbReference type="GO" id="GO:0003677">
    <property type="term" value="F:DNA binding"/>
    <property type="evidence" value="ECO:0007669"/>
    <property type="project" value="UniProtKB-UniRule"/>
</dbReference>
<dbReference type="AlphaFoldDB" id="A0A0B6SAM8"/>
<protein>
    <submittedName>
        <fullName evidence="7">Transcriptional regulator, TetR family</fullName>
    </submittedName>
</protein>
<dbReference type="Pfam" id="PF00440">
    <property type="entry name" value="TetR_N"/>
    <property type="match status" value="1"/>
</dbReference>
<dbReference type="SUPFAM" id="SSF48498">
    <property type="entry name" value="Tetracyclin repressor-like, C-terminal domain"/>
    <property type="match status" value="1"/>
</dbReference>
<keyword evidence="4" id="KW-0804">Transcription</keyword>
<dbReference type="PANTHER" id="PTHR47506">
    <property type="entry name" value="TRANSCRIPTIONAL REGULATORY PROTEIN"/>
    <property type="match status" value="1"/>
</dbReference>
<dbReference type="KEGG" id="bgp:BGL_2c12250"/>
<dbReference type="PRINTS" id="PR00455">
    <property type="entry name" value="HTHTETR"/>
</dbReference>
<gene>
    <name evidence="7" type="ORF">BGL_2c12250</name>
</gene>
<dbReference type="EMBL" id="CP002581">
    <property type="protein sequence ID" value="AJK49301.1"/>
    <property type="molecule type" value="Genomic_DNA"/>
</dbReference>
<evidence type="ECO:0000313" key="8">
    <source>
        <dbReference type="Proteomes" id="UP000031838"/>
    </source>
</evidence>
<dbReference type="InterPro" id="IPR023772">
    <property type="entry name" value="DNA-bd_HTH_TetR-type_CS"/>
</dbReference>
<dbReference type="InterPro" id="IPR036271">
    <property type="entry name" value="Tet_transcr_reg_TetR-rel_C_sf"/>
</dbReference>
<reference evidence="7 8" key="2">
    <citation type="journal article" date="2016" name="Appl. Microbiol. Biotechnol.">
        <title>Mutations improving production and secretion of extracellular lipase by Burkholderia glumae PG1.</title>
        <authorList>
            <person name="Knapp A."/>
            <person name="Voget S."/>
            <person name="Gao R."/>
            <person name="Zaburannyi N."/>
            <person name="Krysciak D."/>
            <person name="Breuer M."/>
            <person name="Hauer B."/>
            <person name="Streit W.R."/>
            <person name="Muller R."/>
            <person name="Daniel R."/>
            <person name="Jaeger K.E."/>
        </authorList>
    </citation>
    <scope>NUCLEOTIDE SEQUENCE [LARGE SCALE GENOMIC DNA]</scope>
    <source>
        <strain evidence="7 8">PG1</strain>
    </source>
</reference>
<dbReference type="HOGENOM" id="CLU_069356_12_3_4"/>